<dbReference type="GO" id="GO:0005739">
    <property type="term" value="C:mitochondrion"/>
    <property type="evidence" value="ECO:0007669"/>
    <property type="project" value="TreeGrafter"/>
</dbReference>
<reference evidence="7" key="1">
    <citation type="submission" date="2013-10" db="EMBL/GenBank/DDBJ databases">
        <title>Genome sequencing of Onchocerca volvulus.</title>
        <authorList>
            <person name="Cotton J."/>
            <person name="Tsai J."/>
            <person name="Stanley E."/>
            <person name="Tracey A."/>
            <person name="Holroyd N."/>
            <person name="Lustigman S."/>
            <person name="Berriman M."/>
        </authorList>
    </citation>
    <scope>NUCLEOTIDE SEQUENCE</scope>
</reference>
<feature type="domain" description="Aminomethyltransferase C-terminal" evidence="4">
    <location>
        <begin position="775"/>
        <end position="856"/>
    </location>
</feature>
<dbReference type="Gene3D" id="3.30.9.10">
    <property type="entry name" value="D-Amino Acid Oxidase, subunit A, domain 2"/>
    <property type="match status" value="1"/>
</dbReference>
<feature type="domain" description="GCVT N-terminal" evidence="3">
    <location>
        <begin position="471"/>
        <end position="757"/>
    </location>
</feature>
<keyword evidence="7" id="KW-1185">Reference proteome</keyword>
<dbReference type="Pfam" id="PF16350">
    <property type="entry name" value="FAO_M"/>
    <property type="match status" value="1"/>
</dbReference>
<evidence type="ECO:0000259" key="3">
    <source>
        <dbReference type="Pfam" id="PF01571"/>
    </source>
</evidence>
<evidence type="ECO:0000313" key="7">
    <source>
        <dbReference type="Proteomes" id="UP000024404"/>
    </source>
</evidence>
<reference evidence="6" key="2">
    <citation type="submission" date="2022-06" db="UniProtKB">
        <authorList>
            <consortium name="EnsemblMetazoa"/>
        </authorList>
    </citation>
    <scope>IDENTIFICATION</scope>
</reference>
<dbReference type="PANTHER" id="PTHR43757:SF15">
    <property type="entry name" value="PYRUVATE DEHYDROGENASE PHOSPHATASE REGULATORY SUBUNIT, MITOCHONDRIAL-LIKE"/>
    <property type="match status" value="1"/>
</dbReference>
<feature type="domain" description="FAD dependent oxidoreductase" evidence="2">
    <location>
        <begin position="37"/>
        <end position="410"/>
    </location>
</feature>
<dbReference type="Gene3D" id="3.30.70.1400">
    <property type="entry name" value="Aminomethyltransferase beta-barrel domains"/>
    <property type="match status" value="1"/>
</dbReference>
<dbReference type="Proteomes" id="UP000024404">
    <property type="component" value="Unassembled WGS sequence"/>
</dbReference>
<dbReference type="PANTHER" id="PTHR43757">
    <property type="entry name" value="AMINOMETHYLTRANSFERASE"/>
    <property type="match status" value="1"/>
</dbReference>
<dbReference type="SUPFAM" id="SSF101790">
    <property type="entry name" value="Aminomethyltransferase beta-barrel domain"/>
    <property type="match status" value="1"/>
</dbReference>
<dbReference type="SUPFAM" id="SSF103025">
    <property type="entry name" value="Folate-binding domain"/>
    <property type="match status" value="1"/>
</dbReference>
<dbReference type="Gene3D" id="2.40.30.110">
    <property type="entry name" value="Aminomethyltransferase beta-barrel domains"/>
    <property type="match status" value="1"/>
</dbReference>
<dbReference type="EMBL" id="CMVM020000020">
    <property type="status" value="NOT_ANNOTATED_CDS"/>
    <property type="molecule type" value="Genomic_DNA"/>
</dbReference>
<evidence type="ECO:0000313" key="6">
    <source>
        <dbReference type="EnsemblMetazoa" id="OVOC434.1"/>
    </source>
</evidence>
<dbReference type="Gene3D" id="3.30.1360.120">
    <property type="entry name" value="Probable tRNA modification gtpase trme, domain 1"/>
    <property type="match status" value="1"/>
</dbReference>
<dbReference type="InterPro" id="IPR027266">
    <property type="entry name" value="TrmE/GcvT-like"/>
</dbReference>
<dbReference type="InterPro" id="IPR006222">
    <property type="entry name" value="GCVT_N"/>
</dbReference>
<accession>A0A8R1TUA3</accession>
<dbReference type="InterPro" id="IPR032503">
    <property type="entry name" value="FAO_M"/>
</dbReference>
<dbReference type="Gene3D" id="3.50.50.60">
    <property type="entry name" value="FAD/NAD(P)-binding domain"/>
    <property type="match status" value="1"/>
</dbReference>
<proteinExistence type="inferred from homology"/>
<organism evidence="6 7">
    <name type="scientific">Onchocerca volvulus</name>
    <dbReference type="NCBI Taxonomy" id="6282"/>
    <lineage>
        <taxon>Eukaryota</taxon>
        <taxon>Metazoa</taxon>
        <taxon>Ecdysozoa</taxon>
        <taxon>Nematoda</taxon>
        <taxon>Chromadorea</taxon>
        <taxon>Rhabditida</taxon>
        <taxon>Spirurina</taxon>
        <taxon>Spiruromorpha</taxon>
        <taxon>Filarioidea</taxon>
        <taxon>Onchocercidae</taxon>
        <taxon>Onchocerca</taxon>
    </lineage>
</organism>
<dbReference type="Pfam" id="PF01571">
    <property type="entry name" value="GCV_T"/>
    <property type="match status" value="1"/>
</dbReference>
<evidence type="ECO:0008006" key="8">
    <source>
        <dbReference type="Google" id="ProtNLM"/>
    </source>
</evidence>
<dbReference type="AlphaFoldDB" id="A0A8R1TUA3"/>
<name>A0A8R1TUA3_ONCVO</name>
<dbReference type="InterPro" id="IPR028896">
    <property type="entry name" value="GcvT/YgfZ/DmdA"/>
</dbReference>
<dbReference type="Pfam" id="PF01266">
    <property type="entry name" value="DAO"/>
    <property type="match status" value="1"/>
</dbReference>
<protein>
    <recommendedName>
        <fullName evidence="8">Pyruvate dehydrogenase phosphatase regulatory subunit, mitochondrial</fullName>
    </recommendedName>
</protein>
<dbReference type="InterPro" id="IPR013977">
    <property type="entry name" value="GcvT_C"/>
</dbReference>
<evidence type="ECO:0000259" key="2">
    <source>
        <dbReference type="Pfam" id="PF01266"/>
    </source>
</evidence>
<dbReference type="InterPro" id="IPR029043">
    <property type="entry name" value="GcvT/YgfZ_C"/>
</dbReference>
<dbReference type="SUPFAM" id="SSF51905">
    <property type="entry name" value="FAD/NAD(P)-binding domain"/>
    <property type="match status" value="1"/>
</dbReference>
<comment type="similarity">
    <text evidence="1">Belongs to the GcvT family.</text>
</comment>
<dbReference type="InterPro" id="IPR036188">
    <property type="entry name" value="FAD/NAD-bd_sf"/>
</dbReference>
<feature type="domain" description="FAD dependent oxidoreductase central" evidence="5">
    <location>
        <begin position="418"/>
        <end position="469"/>
    </location>
</feature>
<dbReference type="EnsemblMetazoa" id="OVOC434.1">
    <property type="protein sequence ID" value="OVOC434.1"/>
    <property type="gene ID" value="WBGene00237243"/>
</dbReference>
<evidence type="ECO:0000259" key="4">
    <source>
        <dbReference type="Pfam" id="PF08669"/>
    </source>
</evidence>
<evidence type="ECO:0000259" key="5">
    <source>
        <dbReference type="Pfam" id="PF16350"/>
    </source>
</evidence>
<dbReference type="Pfam" id="PF08669">
    <property type="entry name" value="GCV_T_C"/>
    <property type="match status" value="1"/>
</dbReference>
<sequence>MATCRLNYSMNIISRCCKQKHNHFQIRKKSGKTHMADVVVGGGGIVGTSIAYHLAKRGKFVVLLERDWHDLKTYNTLSVGLSGATSLSAGLVTAPLHWQDPAKQYMAKHSLDLYADLYQTSDFRYNRCGRLYLTNTREGEISLRRMFSRSTIYGEQAQLYDSPEEMQRWFPKSVSTDGIGLALFSPNDVALDPVGLCQALGRRGRDYGVQIFEQCFIEEVIVDKEQKVVGVRTNQGQFETDCYVDATGIWCGTSRVNKLPACHVVIAAHPATYTYLSTKGLREKDIKNNTPIFTHVDEKTYLFMDESRTLCAGFTQDEFRSLSRPRILGQWTVPSPDWDRFYPALNHLLHRCNILGKTECGELICSGESYTVDKNPVIGETAQIQGYYVATGFSGQGLALAGGAGNLVAGLVCDEMLPVDITRHEVTRFIDLHASPQYLIERVPEVAAKLFTNSYEYHQYQTARNLRTSPIYHQLKKAGAVFGEVMGYETPLWYAEENAEDTSLSFYSGQFSLIGKPEWFELVAREYDACRERVGVIDLSSFAKFNIEGSNAVEFLQYLCSGNVDVPIGSVVYTGMQNEQGGFVSDCAICRLGEDKFFAIAPSVQQLRFYLWLRKWLKKLGHKVYIGDVTGHYTVLDVVGPSSRGLMEKLTGESMFRCDFPSFTIREIAIGMATGIRALTLTHTGELEWVMYVPNEIVQNVYERLMERGKEYGIMHAGYYALRQLRIEKFFVYWGQDIATNVTPLECGRTYRVDFNKNFIGKDALLEQKKRGIHKRFVQLLVDNHDLDHDPWPQGGELIYRYGEPVGRTTSAAYGYTLNCQVCIGCIESKQKLTVEYIKNGSYQLDIAGKFFPVQINLFSPSLPMISSEYPDHYRPTQDGGNFL</sequence>
<evidence type="ECO:0000256" key="1">
    <source>
        <dbReference type="ARBA" id="ARBA00008609"/>
    </source>
</evidence>
<dbReference type="InterPro" id="IPR006076">
    <property type="entry name" value="FAD-dep_OxRdtase"/>
</dbReference>